<dbReference type="Gene3D" id="1.20.1280.50">
    <property type="match status" value="1"/>
</dbReference>
<reference evidence="3 4" key="1">
    <citation type="journal article" date="2018" name="Sci. Rep.">
        <title>Raphidocelis subcapitata (=Pseudokirchneriella subcapitata) provides an insight into genome evolution and environmental adaptations in the Sphaeropleales.</title>
        <authorList>
            <person name="Suzuki S."/>
            <person name="Yamaguchi H."/>
            <person name="Nakajima N."/>
            <person name="Kawachi M."/>
        </authorList>
    </citation>
    <scope>NUCLEOTIDE SEQUENCE [LARGE SCALE GENOMIC DNA]</scope>
    <source>
        <strain evidence="3 4">NIES-35</strain>
    </source>
</reference>
<accession>A0A2V0NUZ2</accession>
<dbReference type="InterPro" id="IPR001810">
    <property type="entry name" value="F-box_dom"/>
</dbReference>
<feature type="region of interest" description="Disordered" evidence="1">
    <location>
        <begin position="334"/>
        <end position="381"/>
    </location>
</feature>
<dbReference type="InterPro" id="IPR036047">
    <property type="entry name" value="F-box-like_dom_sf"/>
</dbReference>
<evidence type="ECO:0000259" key="2">
    <source>
        <dbReference type="PROSITE" id="PS50181"/>
    </source>
</evidence>
<dbReference type="InterPro" id="IPR057039">
    <property type="entry name" value="At5g52880_ARM"/>
</dbReference>
<feature type="compositionally biased region" description="Low complexity" evidence="1">
    <location>
        <begin position="285"/>
        <end position="298"/>
    </location>
</feature>
<feature type="compositionally biased region" description="Basic residues" evidence="1">
    <location>
        <begin position="299"/>
        <end position="309"/>
    </location>
</feature>
<dbReference type="AlphaFoldDB" id="A0A2V0NUZ2"/>
<dbReference type="PROSITE" id="PS50181">
    <property type="entry name" value="FBOX"/>
    <property type="match status" value="1"/>
</dbReference>
<proteinExistence type="predicted"/>
<protein>
    <recommendedName>
        <fullName evidence="2">F-box domain-containing protein</fullName>
    </recommendedName>
</protein>
<evidence type="ECO:0000313" key="3">
    <source>
        <dbReference type="EMBL" id="GBF91159.1"/>
    </source>
</evidence>
<feature type="compositionally biased region" description="Low complexity" evidence="1">
    <location>
        <begin position="342"/>
        <end position="352"/>
    </location>
</feature>
<dbReference type="PANTHER" id="PTHR47744">
    <property type="entry name" value="OS05G0526300 PROTEIN"/>
    <property type="match status" value="1"/>
</dbReference>
<name>A0A2V0NUZ2_9CHLO</name>
<feature type="compositionally biased region" description="Acidic residues" evidence="1">
    <location>
        <begin position="15"/>
        <end position="24"/>
    </location>
</feature>
<evidence type="ECO:0000313" key="4">
    <source>
        <dbReference type="Proteomes" id="UP000247498"/>
    </source>
</evidence>
<comment type="caution">
    <text evidence="3">The sequence shown here is derived from an EMBL/GenBank/DDBJ whole genome shotgun (WGS) entry which is preliminary data.</text>
</comment>
<feature type="region of interest" description="Disordered" evidence="1">
    <location>
        <begin position="1"/>
        <end position="38"/>
    </location>
</feature>
<keyword evidence="4" id="KW-1185">Reference proteome</keyword>
<feature type="domain" description="F-box" evidence="2">
    <location>
        <begin position="163"/>
        <end position="210"/>
    </location>
</feature>
<feature type="compositionally biased region" description="Low complexity" evidence="1">
    <location>
        <begin position="107"/>
        <end position="120"/>
    </location>
</feature>
<dbReference type="SUPFAM" id="SSF81383">
    <property type="entry name" value="F-box domain"/>
    <property type="match status" value="1"/>
</dbReference>
<evidence type="ECO:0000256" key="1">
    <source>
        <dbReference type="SAM" id="MobiDB-lite"/>
    </source>
</evidence>
<dbReference type="PANTHER" id="PTHR47744:SF1">
    <property type="entry name" value="OS05G0526300 PROTEIN"/>
    <property type="match status" value="1"/>
</dbReference>
<gene>
    <name evidence="3" type="ORF">Rsub_04828</name>
</gene>
<feature type="compositionally biased region" description="Gly residues" evidence="1">
    <location>
        <begin position="353"/>
        <end position="367"/>
    </location>
</feature>
<feature type="compositionally biased region" description="Gly residues" evidence="1">
    <location>
        <begin position="142"/>
        <end position="154"/>
    </location>
</feature>
<dbReference type="OrthoDB" id="542881at2759"/>
<organism evidence="3 4">
    <name type="scientific">Raphidocelis subcapitata</name>
    <dbReference type="NCBI Taxonomy" id="307507"/>
    <lineage>
        <taxon>Eukaryota</taxon>
        <taxon>Viridiplantae</taxon>
        <taxon>Chlorophyta</taxon>
        <taxon>core chlorophytes</taxon>
        <taxon>Chlorophyceae</taxon>
        <taxon>CS clade</taxon>
        <taxon>Sphaeropleales</taxon>
        <taxon>Selenastraceae</taxon>
        <taxon>Raphidocelis</taxon>
    </lineage>
</organism>
<feature type="region of interest" description="Disordered" evidence="1">
    <location>
        <begin position="107"/>
        <end position="165"/>
    </location>
</feature>
<dbReference type="InParanoid" id="A0A2V0NUZ2"/>
<sequence length="381" mass="38928">MPRGRRGGARGGGDSSDDDDDSSSGDERGPRAPIPERYAAADIRSGLLSRPLRIRALQELAAVVRGGYARADKRVQAAVFEDLLTAARLRDGREAARAAQSAALDAARRALPQQRRSALAGERKRAALTAHREGRRQRRPDGGGGGGGGGGDEGSGSSSDESEAEFYDVPSEVARVIIGALDPVSLGRAACVCRAWRGMVEGEGELWAAQARRVFGARGAARLRAEAEAAAAAAGGPAAAGAAAASPAAAFRRLAAERPARLMPWRARRAFVDGRLVWTAALGGAQAAAGREPDGGQQQRRRPGRRRGRAGPAISYPSPEQVVDWLCGGDVGGGGGGGGGFDSSSSGSDGSDCGSGGDSSGSEGSDGGAATRLRLWAWPKG</sequence>
<dbReference type="Proteomes" id="UP000247498">
    <property type="component" value="Unassembled WGS sequence"/>
</dbReference>
<dbReference type="STRING" id="307507.A0A2V0NUZ2"/>
<dbReference type="EMBL" id="BDRX01000022">
    <property type="protein sequence ID" value="GBF91159.1"/>
    <property type="molecule type" value="Genomic_DNA"/>
</dbReference>
<feature type="region of interest" description="Disordered" evidence="1">
    <location>
        <begin position="285"/>
        <end position="319"/>
    </location>
</feature>
<dbReference type="Pfam" id="PF24104">
    <property type="entry name" value="At5g52880_ARM"/>
    <property type="match status" value="1"/>
</dbReference>
<dbReference type="Pfam" id="PF12937">
    <property type="entry name" value="F-box-like"/>
    <property type="match status" value="1"/>
</dbReference>